<sequence>MFGSYGVHGFLRKHMLFLAIYGDRPFGYWKSSIKAVHSLNQFKQKKPIWQISRKVRKPVKPIESNDVDPKAYMRDTIGNISKILRYSTWDSAQEQLERLSIRWDSYTINQVLKSHPPMEKAWLFFNWASRIKGFKHDQFTYTTMLDIFGEAGRISSMNYVYQQMQEKGIKIDVVTYTSLLHWLSKDGDVDGSVKAWKEMKANGCRPTVVSYTAYMKVLFDNKMEKEATEIYKEMLHSGCSPNCYTYTILMEYLAGSGKFKGTFEIFSKMQEAGVLPDKATCNILVDKCCKAGETWLMTQILRYMKENSLVLRYPVYLEASKTLKTAGESDVLLRQVNPHFSIECSSKGEIVGFEATSADVPFMTDRGLILNFMQKQNFVAVDCLLSGMIDKNIQLDSVIVSTIIEVNCAHRRTSGALLAFEYSVKMGIHIEKTAYLALIGVFIRTNSFPKVVEIVEEMTRAGHSFGVYLAALLIYRLGCARKPVCAAKIFNLLPGDQKNSATYTALISAYFFVGSVDKGLKIYETMRSNGIHPALGTYNVLLAGLEKSGRVHEAEIYRKEKKSLKADIHTQDIFSVEEKICDLLFAWGCHVLTYQ</sequence>
<dbReference type="PANTHER" id="PTHR47447">
    <property type="entry name" value="OS03G0856100 PROTEIN"/>
    <property type="match status" value="1"/>
</dbReference>
<dbReference type="NCBIfam" id="TIGR00756">
    <property type="entry name" value="PPR"/>
    <property type="match status" value="5"/>
</dbReference>
<keyword evidence="5" id="KW-1185">Reference proteome</keyword>
<evidence type="ECO:0008006" key="6">
    <source>
        <dbReference type="Google" id="ProtNLM"/>
    </source>
</evidence>
<dbReference type="Pfam" id="PF13812">
    <property type="entry name" value="PPR_3"/>
    <property type="match status" value="1"/>
</dbReference>
<feature type="repeat" description="PPR" evidence="3">
    <location>
        <begin position="277"/>
        <end position="311"/>
    </location>
</feature>
<dbReference type="Gene3D" id="1.25.40.10">
    <property type="entry name" value="Tetratricopeptide repeat domain"/>
    <property type="match status" value="4"/>
</dbReference>
<reference evidence="4 5" key="1">
    <citation type="journal article" date="2024" name="Plant J.">
        <title>Genome sequences and population genomics reveal climatic adaptation and genomic divergence between two closely related sweetgum species.</title>
        <authorList>
            <person name="Xu W.Q."/>
            <person name="Ren C.Q."/>
            <person name="Zhang X.Y."/>
            <person name="Comes H.P."/>
            <person name="Liu X.H."/>
            <person name="Li Y.G."/>
            <person name="Kettle C.J."/>
            <person name="Jalonen R."/>
            <person name="Gaisberger H."/>
            <person name="Ma Y.Z."/>
            <person name="Qiu Y.X."/>
        </authorList>
    </citation>
    <scope>NUCLEOTIDE SEQUENCE [LARGE SCALE GENOMIC DNA]</scope>
    <source>
        <strain evidence="4">Hangzhou</strain>
    </source>
</reference>
<protein>
    <recommendedName>
        <fullName evidence="6">Pentatricopeptide repeat-containing protein</fullName>
    </recommendedName>
</protein>
<dbReference type="InterPro" id="IPR011990">
    <property type="entry name" value="TPR-like_helical_dom_sf"/>
</dbReference>
<feature type="repeat" description="PPR" evidence="3">
    <location>
        <begin position="242"/>
        <end position="276"/>
    </location>
</feature>
<feature type="repeat" description="PPR" evidence="3">
    <location>
        <begin position="137"/>
        <end position="171"/>
    </location>
</feature>
<dbReference type="PANTHER" id="PTHR47447:SF27">
    <property type="entry name" value="PENTACOTRIPEPTIDE-REPEAT REGION OF PRORP DOMAIN-CONTAINING PROTEIN"/>
    <property type="match status" value="1"/>
</dbReference>
<comment type="caution">
    <text evidence="4">The sequence shown here is derived from an EMBL/GenBank/DDBJ whole genome shotgun (WGS) entry which is preliminary data.</text>
</comment>
<proteinExistence type="inferred from homology"/>
<evidence type="ECO:0000313" key="4">
    <source>
        <dbReference type="EMBL" id="KAK9284731.1"/>
    </source>
</evidence>
<dbReference type="PROSITE" id="PS51375">
    <property type="entry name" value="PPR"/>
    <property type="match status" value="6"/>
</dbReference>
<comment type="similarity">
    <text evidence="1">Belongs to the PPR family. P subfamily.</text>
</comment>
<dbReference type="Pfam" id="PF13041">
    <property type="entry name" value="PPR_2"/>
    <property type="match status" value="2"/>
</dbReference>
<feature type="repeat" description="PPR" evidence="3">
    <location>
        <begin position="207"/>
        <end position="241"/>
    </location>
</feature>
<dbReference type="AlphaFoldDB" id="A0AAP0RZF6"/>
<dbReference type="InterPro" id="IPR002885">
    <property type="entry name" value="PPR_rpt"/>
</dbReference>
<dbReference type="Proteomes" id="UP001415857">
    <property type="component" value="Unassembled WGS sequence"/>
</dbReference>
<evidence type="ECO:0000256" key="1">
    <source>
        <dbReference type="ARBA" id="ARBA00007626"/>
    </source>
</evidence>
<keyword evidence="2" id="KW-0677">Repeat</keyword>
<evidence type="ECO:0000256" key="3">
    <source>
        <dbReference type="PROSITE-ProRule" id="PRU00708"/>
    </source>
</evidence>
<accession>A0AAP0RZF6</accession>
<feature type="repeat" description="PPR" evidence="3">
    <location>
        <begin position="499"/>
        <end position="533"/>
    </location>
</feature>
<organism evidence="4 5">
    <name type="scientific">Liquidambar formosana</name>
    <name type="common">Formosan gum</name>
    <dbReference type="NCBI Taxonomy" id="63359"/>
    <lineage>
        <taxon>Eukaryota</taxon>
        <taxon>Viridiplantae</taxon>
        <taxon>Streptophyta</taxon>
        <taxon>Embryophyta</taxon>
        <taxon>Tracheophyta</taxon>
        <taxon>Spermatophyta</taxon>
        <taxon>Magnoliopsida</taxon>
        <taxon>eudicotyledons</taxon>
        <taxon>Gunneridae</taxon>
        <taxon>Pentapetalae</taxon>
        <taxon>Saxifragales</taxon>
        <taxon>Altingiaceae</taxon>
        <taxon>Liquidambar</taxon>
    </lineage>
</organism>
<dbReference type="EMBL" id="JBBPBK010000005">
    <property type="protein sequence ID" value="KAK9284731.1"/>
    <property type="molecule type" value="Genomic_DNA"/>
</dbReference>
<gene>
    <name evidence="4" type="ORF">L1049_023908</name>
</gene>
<evidence type="ECO:0000313" key="5">
    <source>
        <dbReference type="Proteomes" id="UP001415857"/>
    </source>
</evidence>
<evidence type="ECO:0000256" key="2">
    <source>
        <dbReference type="ARBA" id="ARBA00022737"/>
    </source>
</evidence>
<dbReference type="Pfam" id="PF01535">
    <property type="entry name" value="PPR"/>
    <property type="match status" value="1"/>
</dbReference>
<feature type="repeat" description="PPR" evidence="3">
    <location>
        <begin position="172"/>
        <end position="206"/>
    </location>
</feature>
<name>A0AAP0RZF6_LIQFO</name>